<dbReference type="EMBL" id="JACGWN010000013">
    <property type="protein sequence ID" value="KAL0411949.1"/>
    <property type="molecule type" value="Genomic_DNA"/>
</dbReference>
<reference evidence="2" key="2">
    <citation type="journal article" date="2024" name="Plant">
        <title>Genomic evolution and insights into agronomic trait innovations of Sesamum species.</title>
        <authorList>
            <person name="Miao H."/>
            <person name="Wang L."/>
            <person name="Qu L."/>
            <person name="Liu H."/>
            <person name="Sun Y."/>
            <person name="Le M."/>
            <person name="Wang Q."/>
            <person name="Wei S."/>
            <person name="Zheng Y."/>
            <person name="Lin W."/>
            <person name="Duan Y."/>
            <person name="Cao H."/>
            <person name="Xiong S."/>
            <person name="Wang X."/>
            <person name="Wei L."/>
            <person name="Li C."/>
            <person name="Ma Q."/>
            <person name="Ju M."/>
            <person name="Zhao R."/>
            <person name="Li G."/>
            <person name="Mu C."/>
            <person name="Tian Q."/>
            <person name="Mei H."/>
            <person name="Zhang T."/>
            <person name="Gao T."/>
            <person name="Zhang H."/>
        </authorList>
    </citation>
    <scope>NUCLEOTIDE SEQUENCE</scope>
    <source>
        <strain evidence="2">KEN1</strain>
    </source>
</reference>
<dbReference type="PANTHER" id="PTHR33116">
    <property type="entry name" value="REVERSE TRANSCRIPTASE ZINC-BINDING DOMAIN-CONTAINING PROTEIN-RELATED-RELATED"/>
    <property type="match status" value="1"/>
</dbReference>
<proteinExistence type="predicted"/>
<feature type="domain" description="Reverse transcriptase" evidence="1">
    <location>
        <begin position="257"/>
        <end position="327"/>
    </location>
</feature>
<dbReference type="PANTHER" id="PTHR33116:SF84">
    <property type="entry name" value="RNA-DIRECTED DNA POLYMERASE"/>
    <property type="match status" value="1"/>
</dbReference>
<dbReference type="InterPro" id="IPR000477">
    <property type="entry name" value="RT_dom"/>
</dbReference>
<accession>A0AAW2U554</accession>
<protein>
    <recommendedName>
        <fullName evidence="1">Reverse transcriptase domain-containing protein</fullName>
    </recommendedName>
</protein>
<sequence length="327" mass="37281">MLVNEAWLDKWPNSSYLSALPSTSDHSPLILLGINRPTDTVLFRFDNYLAKQPGFMGSVHSIWKHKIIGTSMYEVVKKLKALKPTFRQIRKAKGDLSQNVRTAKEFLEEAQQLYSNYKLGFLLQLVNCCRQEYSTAIRMKNSMLKQRAKLQWLKYGDQNSKVFFWKINARRTKQRVFQITTADGELLTDMAEGLKHTLSQNEADLLVAPITHNEVKEAIFDIAEDSAPGPDGYTSAFFKASSPIVGHEEILTGYNQANLPPRCTIKVDLQKAYDTVEWDFLLEVLKIFKFPARFIGWIEQCVLIATFFISLNGASYGFFPSACGLRQ</sequence>
<organism evidence="2">
    <name type="scientific">Sesamum latifolium</name>
    <dbReference type="NCBI Taxonomy" id="2727402"/>
    <lineage>
        <taxon>Eukaryota</taxon>
        <taxon>Viridiplantae</taxon>
        <taxon>Streptophyta</taxon>
        <taxon>Embryophyta</taxon>
        <taxon>Tracheophyta</taxon>
        <taxon>Spermatophyta</taxon>
        <taxon>Magnoliopsida</taxon>
        <taxon>eudicotyledons</taxon>
        <taxon>Gunneridae</taxon>
        <taxon>Pentapetalae</taxon>
        <taxon>asterids</taxon>
        <taxon>lamiids</taxon>
        <taxon>Lamiales</taxon>
        <taxon>Pedaliaceae</taxon>
        <taxon>Sesamum</taxon>
    </lineage>
</organism>
<feature type="non-terminal residue" evidence="2">
    <location>
        <position position="327"/>
    </location>
</feature>
<comment type="caution">
    <text evidence="2">The sequence shown here is derived from an EMBL/GenBank/DDBJ whole genome shotgun (WGS) entry which is preliminary data.</text>
</comment>
<dbReference type="Pfam" id="PF00078">
    <property type="entry name" value="RVT_1"/>
    <property type="match status" value="1"/>
</dbReference>
<evidence type="ECO:0000313" key="2">
    <source>
        <dbReference type="EMBL" id="KAL0411949.1"/>
    </source>
</evidence>
<name>A0AAW2U554_9LAMI</name>
<reference evidence="2" key="1">
    <citation type="submission" date="2020-06" db="EMBL/GenBank/DDBJ databases">
        <authorList>
            <person name="Li T."/>
            <person name="Hu X."/>
            <person name="Zhang T."/>
            <person name="Song X."/>
            <person name="Zhang H."/>
            <person name="Dai N."/>
            <person name="Sheng W."/>
            <person name="Hou X."/>
            <person name="Wei L."/>
        </authorList>
    </citation>
    <scope>NUCLEOTIDE SEQUENCE</scope>
    <source>
        <strain evidence="2">KEN1</strain>
        <tissue evidence="2">Leaf</tissue>
    </source>
</reference>
<gene>
    <name evidence="2" type="ORF">Slati_3784600</name>
</gene>
<evidence type="ECO:0000259" key="1">
    <source>
        <dbReference type="Pfam" id="PF00078"/>
    </source>
</evidence>
<dbReference type="AlphaFoldDB" id="A0AAW2U554"/>